<sequence length="137" mass="15223">MKGFRFLIVFLLVVIVVSGCSKSSEEAREKGKSDHWKAEYIITHGEDAESYMILFNLSFTDPSQVVYDMSYDITSEGIGPQLSGSSSSSDKSGKTSTLINNTISTSISMYRLPEEGKKITITIKWNGDKQEEIILIP</sequence>
<comment type="caution">
    <text evidence="1">The sequence shown here is derived from an EMBL/GenBank/DDBJ whole genome shotgun (WGS) entry which is preliminary data.</text>
</comment>
<name>A0A3A3GBZ4_PANTH</name>
<accession>A0A3A3GBZ4</accession>
<reference evidence="1 2" key="1">
    <citation type="submission" date="2018-09" db="EMBL/GenBank/DDBJ databases">
        <title>Paenibacillus SK2017-BO5.</title>
        <authorList>
            <person name="Piskunova J.V."/>
            <person name="Dubiley S.A."/>
            <person name="Severinov K.V."/>
        </authorList>
    </citation>
    <scope>NUCLEOTIDE SEQUENCE [LARGE SCALE GENOMIC DNA]</scope>
    <source>
        <strain evidence="1 2">BO5</strain>
    </source>
</reference>
<dbReference type="Proteomes" id="UP000266177">
    <property type="component" value="Unassembled WGS sequence"/>
</dbReference>
<gene>
    <name evidence="1" type="ORF">DQX05_25060</name>
</gene>
<organism evidence="1 2">
    <name type="scientific">Paenibacillus thiaminolyticus</name>
    <name type="common">Bacillus thiaminolyticus</name>
    <dbReference type="NCBI Taxonomy" id="49283"/>
    <lineage>
        <taxon>Bacteria</taxon>
        <taxon>Bacillati</taxon>
        <taxon>Bacillota</taxon>
        <taxon>Bacilli</taxon>
        <taxon>Bacillales</taxon>
        <taxon>Paenibacillaceae</taxon>
        <taxon>Paenibacillus</taxon>
    </lineage>
</organism>
<dbReference type="PROSITE" id="PS51257">
    <property type="entry name" value="PROKAR_LIPOPROTEIN"/>
    <property type="match status" value="1"/>
</dbReference>
<dbReference type="AlphaFoldDB" id="A0A3A3GBZ4"/>
<dbReference type="EMBL" id="QYZD01000035">
    <property type="protein sequence ID" value="RJG20509.1"/>
    <property type="molecule type" value="Genomic_DNA"/>
</dbReference>
<proteinExistence type="predicted"/>
<evidence type="ECO:0000313" key="1">
    <source>
        <dbReference type="EMBL" id="RJG20509.1"/>
    </source>
</evidence>
<evidence type="ECO:0008006" key="3">
    <source>
        <dbReference type="Google" id="ProtNLM"/>
    </source>
</evidence>
<dbReference type="RefSeq" id="WP_119796076.1">
    <property type="nucleotide sequence ID" value="NZ_QYZD01000035.1"/>
</dbReference>
<protein>
    <recommendedName>
        <fullName evidence="3">Lipoprotein</fullName>
    </recommendedName>
</protein>
<evidence type="ECO:0000313" key="2">
    <source>
        <dbReference type="Proteomes" id="UP000266177"/>
    </source>
</evidence>